<sequence>MRKLFFAAIAKNNFRTPDFITFYKNKNLAEDLRSFQHPGGLSAIL</sequence>
<reference evidence="1" key="1">
    <citation type="journal article" date="2021" name="Microb. Physiol.">
        <title>Proteogenomic Insights into the Physiology of Marine, Sulfate-Reducing, Filamentous Desulfonema limicola and Desulfonema magnum.</title>
        <authorList>
            <person name="Schnaars V."/>
            <person name="Wohlbrand L."/>
            <person name="Scheve S."/>
            <person name="Hinrichs C."/>
            <person name="Reinhardt R."/>
            <person name="Rabus R."/>
        </authorList>
    </citation>
    <scope>NUCLEOTIDE SEQUENCE</scope>
    <source>
        <strain evidence="1">4be13</strain>
    </source>
</reference>
<dbReference type="Proteomes" id="UP000663722">
    <property type="component" value="Chromosome"/>
</dbReference>
<name>A0A975BU49_9BACT</name>
<gene>
    <name evidence="1" type="ORF">dnm_078750</name>
</gene>
<dbReference type="EMBL" id="CP061800">
    <property type="protein sequence ID" value="QTA91801.1"/>
    <property type="molecule type" value="Genomic_DNA"/>
</dbReference>
<dbReference type="KEGG" id="dmm:dnm_078750"/>
<dbReference type="AlphaFoldDB" id="A0A975BU49"/>
<accession>A0A975BU49</accession>
<keyword evidence="2" id="KW-1185">Reference proteome</keyword>
<organism evidence="1 2">
    <name type="scientific">Desulfonema magnum</name>
    <dbReference type="NCBI Taxonomy" id="45655"/>
    <lineage>
        <taxon>Bacteria</taxon>
        <taxon>Pseudomonadati</taxon>
        <taxon>Thermodesulfobacteriota</taxon>
        <taxon>Desulfobacteria</taxon>
        <taxon>Desulfobacterales</taxon>
        <taxon>Desulfococcaceae</taxon>
        <taxon>Desulfonema</taxon>
    </lineage>
</organism>
<evidence type="ECO:0000313" key="2">
    <source>
        <dbReference type="Proteomes" id="UP000663722"/>
    </source>
</evidence>
<proteinExistence type="predicted"/>
<evidence type="ECO:0000313" key="1">
    <source>
        <dbReference type="EMBL" id="QTA91801.1"/>
    </source>
</evidence>
<protein>
    <submittedName>
        <fullName evidence="1">Uncharacterized protein</fullName>
    </submittedName>
</protein>